<gene>
    <name evidence="2" type="ORF">BU26DRAFT_597182</name>
</gene>
<name>A0A6A6IB54_9PLEO</name>
<evidence type="ECO:0008006" key="4">
    <source>
        <dbReference type="Google" id="ProtNLM"/>
    </source>
</evidence>
<evidence type="ECO:0000313" key="3">
    <source>
        <dbReference type="Proteomes" id="UP000800094"/>
    </source>
</evidence>
<dbReference type="Proteomes" id="UP000800094">
    <property type="component" value="Unassembled WGS sequence"/>
</dbReference>
<keyword evidence="3" id="KW-1185">Reference proteome</keyword>
<feature type="chain" id="PRO_5025328189" description="Ubiquitin 3 binding protein But2 C-terminal domain-containing protein" evidence="1">
    <location>
        <begin position="20"/>
        <end position="198"/>
    </location>
</feature>
<dbReference type="AlphaFoldDB" id="A0A6A6IB54"/>
<evidence type="ECO:0000313" key="2">
    <source>
        <dbReference type="EMBL" id="KAF2247288.1"/>
    </source>
</evidence>
<reference evidence="2" key="1">
    <citation type="journal article" date="2020" name="Stud. Mycol.">
        <title>101 Dothideomycetes genomes: a test case for predicting lifestyles and emergence of pathogens.</title>
        <authorList>
            <person name="Haridas S."/>
            <person name="Albert R."/>
            <person name="Binder M."/>
            <person name="Bloem J."/>
            <person name="Labutti K."/>
            <person name="Salamov A."/>
            <person name="Andreopoulos B."/>
            <person name="Baker S."/>
            <person name="Barry K."/>
            <person name="Bills G."/>
            <person name="Bluhm B."/>
            <person name="Cannon C."/>
            <person name="Castanera R."/>
            <person name="Culley D."/>
            <person name="Daum C."/>
            <person name="Ezra D."/>
            <person name="Gonzalez J."/>
            <person name="Henrissat B."/>
            <person name="Kuo A."/>
            <person name="Liang C."/>
            <person name="Lipzen A."/>
            <person name="Lutzoni F."/>
            <person name="Magnuson J."/>
            <person name="Mondo S."/>
            <person name="Nolan M."/>
            <person name="Ohm R."/>
            <person name="Pangilinan J."/>
            <person name="Park H.-J."/>
            <person name="Ramirez L."/>
            <person name="Alfaro M."/>
            <person name="Sun H."/>
            <person name="Tritt A."/>
            <person name="Yoshinaga Y."/>
            <person name="Zwiers L.-H."/>
            <person name="Turgeon B."/>
            <person name="Goodwin S."/>
            <person name="Spatafora J."/>
            <person name="Crous P."/>
            <person name="Grigoriev I."/>
        </authorList>
    </citation>
    <scope>NUCLEOTIDE SEQUENCE</scope>
    <source>
        <strain evidence="2">CBS 122368</strain>
    </source>
</reference>
<evidence type="ECO:0000256" key="1">
    <source>
        <dbReference type="SAM" id="SignalP"/>
    </source>
</evidence>
<dbReference type="OrthoDB" id="3767933at2759"/>
<keyword evidence="1" id="KW-0732">Signal</keyword>
<dbReference type="RefSeq" id="XP_033682292.1">
    <property type="nucleotide sequence ID" value="XM_033834985.1"/>
</dbReference>
<sequence length="198" mass="21315">MKPSLTPTILLSLSALGLAAPTAPLQNRAVTASITLYTETDYLGTSYTIPFTIDGLTCVAPTLPANIDMQASSVMLSATGEGSGFSCRLSSLQNCEIPPDPNDSTWFFFYNVPDLANADYHLDNRARSVVLTFNRFWYESLVASESTAERARGPHARLYSGGPASICGFKGLADSYSALFQGNLARSAPCRLHSFRKG</sequence>
<proteinExistence type="predicted"/>
<dbReference type="EMBL" id="ML987197">
    <property type="protein sequence ID" value="KAF2247288.1"/>
    <property type="molecule type" value="Genomic_DNA"/>
</dbReference>
<feature type="signal peptide" evidence="1">
    <location>
        <begin position="1"/>
        <end position="19"/>
    </location>
</feature>
<accession>A0A6A6IB54</accession>
<protein>
    <recommendedName>
        <fullName evidence="4">Ubiquitin 3 binding protein But2 C-terminal domain-containing protein</fullName>
    </recommendedName>
</protein>
<dbReference type="GeneID" id="54588315"/>
<organism evidence="2 3">
    <name type="scientific">Trematosphaeria pertusa</name>
    <dbReference type="NCBI Taxonomy" id="390896"/>
    <lineage>
        <taxon>Eukaryota</taxon>
        <taxon>Fungi</taxon>
        <taxon>Dikarya</taxon>
        <taxon>Ascomycota</taxon>
        <taxon>Pezizomycotina</taxon>
        <taxon>Dothideomycetes</taxon>
        <taxon>Pleosporomycetidae</taxon>
        <taxon>Pleosporales</taxon>
        <taxon>Massarineae</taxon>
        <taxon>Trematosphaeriaceae</taxon>
        <taxon>Trematosphaeria</taxon>
    </lineage>
</organism>